<dbReference type="NCBIfam" id="TIGR00126">
    <property type="entry name" value="deoC"/>
    <property type="match status" value="1"/>
</dbReference>
<evidence type="ECO:0000256" key="1">
    <source>
        <dbReference type="ARBA" id="ARBA00004816"/>
    </source>
</evidence>
<dbReference type="Proteomes" id="UP000055035">
    <property type="component" value="Unassembled WGS sequence"/>
</dbReference>
<evidence type="ECO:0000256" key="6">
    <source>
        <dbReference type="ARBA" id="ARBA00048791"/>
    </source>
</evidence>
<evidence type="ECO:0000256" key="5">
    <source>
        <dbReference type="ARBA" id="ARBA00023270"/>
    </source>
</evidence>
<accession>A0A0W0VB26</accession>
<dbReference type="GO" id="GO:0004139">
    <property type="term" value="F:deoxyribose-phosphate aldolase activity"/>
    <property type="evidence" value="ECO:0007669"/>
    <property type="project" value="UniProtKB-UniRule"/>
</dbReference>
<dbReference type="AlphaFoldDB" id="A0A0W0VB26"/>
<comment type="catalytic activity">
    <reaction evidence="6">
        <text>2-deoxy-D-ribose 5-phosphate = D-glyceraldehyde 3-phosphate + acetaldehyde</text>
        <dbReference type="Rhea" id="RHEA:12821"/>
        <dbReference type="ChEBI" id="CHEBI:15343"/>
        <dbReference type="ChEBI" id="CHEBI:59776"/>
        <dbReference type="ChEBI" id="CHEBI:62877"/>
        <dbReference type="EC" id="4.1.2.4"/>
    </reaction>
</comment>
<comment type="caution">
    <text evidence="8">The sequence shown here is derived from an EMBL/GenBank/DDBJ whole genome shotgun (WGS) entry which is preliminary data.</text>
</comment>
<evidence type="ECO:0000313" key="9">
    <source>
        <dbReference type="Proteomes" id="UP000055035"/>
    </source>
</evidence>
<evidence type="ECO:0000256" key="3">
    <source>
        <dbReference type="ARBA" id="ARBA00012515"/>
    </source>
</evidence>
<dbReference type="EC" id="4.1.2.4" evidence="3 7"/>
<comment type="similarity">
    <text evidence="2">Belongs to the DeoC/FbaB aldolase family. DeoC type 2 subfamily.</text>
</comment>
<evidence type="ECO:0000256" key="7">
    <source>
        <dbReference type="NCBIfam" id="TIGR00126"/>
    </source>
</evidence>
<dbReference type="GO" id="GO:0005737">
    <property type="term" value="C:cytoplasm"/>
    <property type="evidence" value="ECO:0007669"/>
    <property type="project" value="InterPro"/>
</dbReference>
<dbReference type="InterPro" id="IPR011343">
    <property type="entry name" value="DeoC"/>
</dbReference>
<dbReference type="Pfam" id="PF01791">
    <property type="entry name" value="DeoC"/>
    <property type="match status" value="1"/>
</dbReference>
<comment type="pathway">
    <text evidence="1">Carbohydrate degradation; 2-deoxy-D-ribose 1-phosphate degradation; D-glyceraldehyde 3-phosphate and acetaldehyde from 2-deoxy-alpha-D-ribose 1-phosphate: step 2/2.</text>
</comment>
<organism evidence="8 9">
    <name type="scientific">Legionella jordanis</name>
    <dbReference type="NCBI Taxonomy" id="456"/>
    <lineage>
        <taxon>Bacteria</taxon>
        <taxon>Pseudomonadati</taxon>
        <taxon>Pseudomonadota</taxon>
        <taxon>Gammaproteobacteria</taxon>
        <taxon>Legionellales</taxon>
        <taxon>Legionellaceae</taxon>
        <taxon>Legionella</taxon>
    </lineage>
</organism>
<dbReference type="SMART" id="SM01133">
    <property type="entry name" value="DeoC"/>
    <property type="match status" value="1"/>
</dbReference>
<evidence type="ECO:0000313" key="8">
    <source>
        <dbReference type="EMBL" id="KTD17078.1"/>
    </source>
</evidence>
<keyword evidence="9" id="KW-1185">Reference proteome</keyword>
<reference evidence="8 9" key="1">
    <citation type="submission" date="2015-11" db="EMBL/GenBank/DDBJ databases">
        <title>Genomic analysis of 38 Legionella species identifies large and diverse effector repertoires.</title>
        <authorList>
            <person name="Burstein D."/>
            <person name="Amaro F."/>
            <person name="Zusman T."/>
            <person name="Lifshitz Z."/>
            <person name="Cohen O."/>
            <person name="Gilbert J.A."/>
            <person name="Pupko T."/>
            <person name="Shuman H.A."/>
            <person name="Segal G."/>
        </authorList>
    </citation>
    <scope>NUCLEOTIDE SEQUENCE [LARGE SCALE GENOMIC DNA]</scope>
    <source>
        <strain evidence="8 9">BL-540</strain>
    </source>
</reference>
<dbReference type="PATRIC" id="fig|456.5.peg.1479"/>
<dbReference type="PANTHER" id="PTHR10889">
    <property type="entry name" value="DEOXYRIBOSE-PHOSPHATE ALDOLASE"/>
    <property type="match status" value="1"/>
</dbReference>
<dbReference type="STRING" id="456.Ljor_1384"/>
<dbReference type="GO" id="GO:0016052">
    <property type="term" value="P:carbohydrate catabolic process"/>
    <property type="evidence" value="ECO:0007669"/>
    <property type="project" value="TreeGrafter"/>
</dbReference>
<evidence type="ECO:0000256" key="2">
    <source>
        <dbReference type="ARBA" id="ARBA00009473"/>
    </source>
</evidence>
<dbReference type="Gene3D" id="3.20.20.70">
    <property type="entry name" value="Aldolase class I"/>
    <property type="match status" value="1"/>
</dbReference>
<protein>
    <recommendedName>
        <fullName evidence="3 7">Deoxyribose-phosphate aldolase</fullName>
        <ecNumber evidence="3 7">4.1.2.4</ecNumber>
    </recommendedName>
</protein>
<evidence type="ECO:0000256" key="4">
    <source>
        <dbReference type="ARBA" id="ARBA00023239"/>
    </source>
</evidence>
<dbReference type="PANTHER" id="PTHR10889:SF3">
    <property type="entry name" value="DEOXYRIBOSE-PHOSPHATE ALDOLASE"/>
    <property type="match status" value="1"/>
</dbReference>
<dbReference type="OrthoDB" id="6579831at2"/>
<sequence>MSLEAEFLTALSDFNENNWNGDALTAKAISVMDLTLLEEQASRTEIQALCEKANFSQVAAICIFPHHLSFLNATNPVKVATVINFPGGNSEIQEVFTSLDEVLNQAKIDEIDYVFPYQAYLEGHQQLALSHCLQVYKYCQQQQLTLKVILETGAWPNLESLHLVCAKLIEQGCDFLKTSTGKTGKGATPSAAFAILKAIKESNSNCGFKVSGGIRQPEQAFTYMRMAEWVIGRTLDKSWFRIGASSLLDKLI</sequence>
<keyword evidence="5" id="KW-0704">Schiff base</keyword>
<dbReference type="InterPro" id="IPR002915">
    <property type="entry name" value="DeoC/FbaB/LacD_aldolase"/>
</dbReference>
<gene>
    <name evidence="8" type="primary">deoC</name>
    <name evidence="8" type="ORF">Ljor_1384</name>
</gene>
<dbReference type="RefSeq" id="WP_058470875.1">
    <property type="nucleotide sequence ID" value="NZ_CAAAIC010000003.1"/>
</dbReference>
<dbReference type="EMBL" id="LNYJ01000011">
    <property type="protein sequence ID" value="KTD17078.1"/>
    <property type="molecule type" value="Genomic_DNA"/>
</dbReference>
<keyword evidence="4" id="KW-0456">Lyase</keyword>
<dbReference type="PIRSF" id="PIRSF001357">
    <property type="entry name" value="DeoC"/>
    <property type="match status" value="1"/>
</dbReference>
<name>A0A0W0VB26_9GAMM</name>
<dbReference type="InterPro" id="IPR013785">
    <property type="entry name" value="Aldolase_TIM"/>
</dbReference>
<dbReference type="GO" id="GO:0009264">
    <property type="term" value="P:deoxyribonucleotide catabolic process"/>
    <property type="evidence" value="ECO:0007669"/>
    <property type="project" value="UniProtKB-UniRule"/>
</dbReference>
<proteinExistence type="inferred from homology"/>
<dbReference type="SUPFAM" id="SSF51569">
    <property type="entry name" value="Aldolase"/>
    <property type="match status" value="1"/>
</dbReference>